<evidence type="ECO:0000313" key="3">
    <source>
        <dbReference type="EMBL" id="OCK73040.1"/>
    </source>
</evidence>
<gene>
    <name evidence="3" type="ORF">K432DRAFT_22576</name>
</gene>
<dbReference type="Proteomes" id="UP000250266">
    <property type="component" value="Unassembled WGS sequence"/>
</dbReference>
<proteinExistence type="predicted"/>
<name>A0A8E2J8A7_9PEZI</name>
<keyword evidence="2" id="KW-0812">Transmembrane</keyword>
<dbReference type="AlphaFoldDB" id="A0A8E2J8A7"/>
<dbReference type="EMBL" id="KV746034">
    <property type="protein sequence ID" value="OCK73040.1"/>
    <property type="molecule type" value="Genomic_DNA"/>
</dbReference>
<evidence type="ECO:0000313" key="4">
    <source>
        <dbReference type="Proteomes" id="UP000250266"/>
    </source>
</evidence>
<reference evidence="3 4" key="1">
    <citation type="journal article" date="2016" name="Nat. Commun.">
        <title>Ectomycorrhizal ecology is imprinted in the genome of the dominant symbiotic fungus Cenococcum geophilum.</title>
        <authorList>
            <consortium name="DOE Joint Genome Institute"/>
            <person name="Peter M."/>
            <person name="Kohler A."/>
            <person name="Ohm R.A."/>
            <person name="Kuo A."/>
            <person name="Krutzmann J."/>
            <person name="Morin E."/>
            <person name="Arend M."/>
            <person name="Barry K.W."/>
            <person name="Binder M."/>
            <person name="Choi C."/>
            <person name="Clum A."/>
            <person name="Copeland A."/>
            <person name="Grisel N."/>
            <person name="Haridas S."/>
            <person name="Kipfer T."/>
            <person name="LaButti K."/>
            <person name="Lindquist E."/>
            <person name="Lipzen A."/>
            <person name="Maire R."/>
            <person name="Meier B."/>
            <person name="Mihaltcheva S."/>
            <person name="Molinier V."/>
            <person name="Murat C."/>
            <person name="Poggeler S."/>
            <person name="Quandt C.A."/>
            <person name="Sperisen C."/>
            <person name="Tritt A."/>
            <person name="Tisserant E."/>
            <person name="Crous P.W."/>
            <person name="Henrissat B."/>
            <person name="Nehls U."/>
            <person name="Egli S."/>
            <person name="Spatafora J.W."/>
            <person name="Grigoriev I.V."/>
            <person name="Martin F.M."/>
        </authorList>
    </citation>
    <scope>NUCLEOTIDE SEQUENCE [LARGE SCALE GENOMIC DNA]</scope>
    <source>
        <strain evidence="3 4">CBS 459.81</strain>
    </source>
</reference>
<feature type="compositionally biased region" description="Polar residues" evidence="1">
    <location>
        <begin position="37"/>
        <end position="76"/>
    </location>
</feature>
<keyword evidence="2" id="KW-1133">Transmembrane helix</keyword>
<protein>
    <submittedName>
        <fullName evidence="3">Uncharacterized protein</fullName>
    </submittedName>
</protein>
<keyword evidence="2" id="KW-0472">Membrane</keyword>
<evidence type="ECO:0000256" key="1">
    <source>
        <dbReference type="SAM" id="MobiDB-lite"/>
    </source>
</evidence>
<feature type="transmembrane region" description="Helical" evidence="2">
    <location>
        <begin position="111"/>
        <end position="133"/>
    </location>
</feature>
<sequence>MCNIRIFQQLPYHIPLDLPAMITRTCPLTRAAKTPAQLINSSGNQKKNPQASKQYSKSSQTGPRTTQKAAKPTTNIHRAPSQAGIGMQTVPSGRRQAKGNARERRRQLRGLAIYLSSSLLLARLGLTVFAKLVR</sequence>
<accession>A0A8E2J8A7</accession>
<feature type="region of interest" description="Disordered" evidence="1">
    <location>
        <begin position="37"/>
        <end position="103"/>
    </location>
</feature>
<keyword evidence="4" id="KW-1185">Reference proteome</keyword>
<organism evidence="3 4">
    <name type="scientific">Lepidopterella palustris CBS 459.81</name>
    <dbReference type="NCBI Taxonomy" id="1314670"/>
    <lineage>
        <taxon>Eukaryota</taxon>
        <taxon>Fungi</taxon>
        <taxon>Dikarya</taxon>
        <taxon>Ascomycota</taxon>
        <taxon>Pezizomycotina</taxon>
        <taxon>Dothideomycetes</taxon>
        <taxon>Pleosporomycetidae</taxon>
        <taxon>Mytilinidiales</taxon>
        <taxon>Argynnaceae</taxon>
        <taxon>Lepidopterella</taxon>
    </lineage>
</organism>
<evidence type="ECO:0000256" key="2">
    <source>
        <dbReference type="SAM" id="Phobius"/>
    </source>
</evidence>